<evidence type="ECO:0000256" key="1">
    <source>
        <dbReference type="ARBA" id="ARBA00004328"/>
    </source>
</evidence>
<evidence type="ECO:0000256" key="2">
    <source>
        <dbReference type="ARBA" id="ARBA00022581"/>
    </source>
</evidence>
<keyword evidence="4" id="KW-0946">Virion</keyword>
<protein>
    <recommendedName>
        <fullName evidence="7">Head fiber protein</fullName>
    </recommendedName>
</protein>
<dbReference type="Pfam" id="PF11133">
    <property type="entry name" value="Phage_head_fibr"/>
    <property type="match status" value="1"/>
</dbReference>
<dbReference type="InterPro" id="IPR022741">
    <property type="entry name" value="Phage_B103_Gp8"/>
</dbReference>
<reference evidence="6" key="1">
    <citation type="submission" date="2019-08" db="EMBL/GenBank/DDBJ databases">
        <authorList>
            <person name="Kucharzyk K."/>
            <person name="Murdoch R.W."/>
            <person name="Higgins S."/>
            <person name="Loffler F."/>
        </authorList>
    </citation>
    <scope>NUCLEOTIDE SEQUENCE</scope>
</reference>
<name>A0A645GXT7_9ZZZZ</name>
<gene>
    <name evidence="6" type="ORF">SDC9_179099</name>
</gene>
<keyword evidence="3" id="KW-1161">Viral attachment to host cell</keyword>
<evidence type="ECO:0000256" key="5">
    <source>
        <dbReference type="ARBA" id="ARBA00023296"/>
    </source>
</evidence>
<evidence type="ECO:0000313" key="6">
    <source>
        <dbReference type="EMBL" id="MPN31625.1"/>
    </source>
</evidence>
<dbReference type="GO" id="GO:0046718">
    <property type="term" value="P:symbiont entry into host cell"/>
    <property type="evidence" value="ECO:0007669"/>
    <property type="project" value="UniProtKB-KW"/>
</dbReference>
<accession>A0A645GXT7</accession>
<keyword evidence="2" id="KW-0945">Host-virus interaction</keyword>
<dbReference type="GO" id="GO:0019062">
    <property type="term" value="P:virion attachment to host cell"/>
    <property type="evidence" value="ECO:0007669"/>
    <property type="project" value="UniProtKB-KW"/>
</dbReference>
<dbReference type="GO" id="GO:0044423">
    <property type="term" value="C:virion component"/>
    <property type="evidence" value="ECO:0007669"/>
    <property type="project" value="UniProtKB-KW"/>
</dbReference>
<comment type="subcellular location">
    <subcellularLocation>
        <location evidence="1">Virion</location>
    </subcellularLocation>
</comment>
<dbReference type="Gene3D" id="6.10.140.1630">
    <property type="match status" value="1"/>
</dbReference>
<dbReference type="EMBL" id="VSSQ01083221">
    <property type="protein sequence ID" value="MPN31625.1"/>
    <property type="molecule type" value="Genomic_DNA"/>
</dbReference>
<proteinExistence type="predicted"/>
<sequence length="98" mass="10152">MQIVEEPAVEGPHNCKNYMTDGGDTLVIGGALVIENSAMVIGLPLEFATVDTTGVIYQAENQRASTATDVATLVNDFNALLLKLKTAGSMAEDAPGAA</sequence>
<organism evidence="6">
    <name type="scientific">bioreactor metagenome</name>
    <dbReference type="NCBI Taxonomy" id="1076179"/>
    <lineage>
        <taxon>unclassified sequences</taxon>
        <taxon>metagenomes</taxon>
        <taxon>ecological metagenomes</taxon>
    </lineage>
</organism>
<keyword evidence="5" id="KW-1160">Virus entry into host cell</keyword>
<evidence type="ECO:0008006" key="7">
    <source>
        <dbReference type="Google" id="ProtNLM"/>
    </source>
</evidence>
<dbReference type="AlphaFoldDB" id="A0A645GXT7"/>
<comment type="caution">
    <text evidence="6">The sequence shown here is derived from an EMBL/GenBank/DDBJ whole genome shotgun (WGS) entry which is preliminary data.</text>
</comment>
<evidence type="ECO:0000256" key="3">
    <source>
        <dbReference type="ARBA" id="ARBA00022804"/>
    </source>
</evidence>
<evidence type="ECO:0000256" key="4">
    <source>
        <dbReference type="ARBA" id="ARBA00022844"/>
    </source>
</evidence>